<proteinExistence type="predicted"/>
<dbReference type="EMBL" id="AP035768">
    <property type="protein sequence ID" value="BFO21220.1"/>
    <property type="molecule type" value="Genomic_DNA"/>
</dbReference>
<dbReference type="AlphaFoldDB" id="A0AAT9HUQ5"/>
<gene>
    <name evidence="1" type="ORF">SHKM778_76080</name>
</gene>
<evidence type="ECO:0000313" key="1">
    <source>
        <dbReference type="EMBL" id="BFO21220.1"/>
    </source>
</evidence>
<reference evidence="1" key="1">
    <citation type="submission" date="2024-06" db="EMBL/GenBank/DDBJ databases">
        <authorList>
            <consortium name="consrtm"/>
            <person name="Uemura M."/>
            <person name="Terahara T."/>
        </authorList>
    </citation>
    <scope>NUCLEOTIDE SEQUENCE</scope>
    <source>
        <strain evidence="1">KM77-8</strain>
    </source>
</reference>
<name>A0AAT9HUQ5_9ACTN</name>
<accession>A0AAT9HUQ5</accession>
<organism evidence="1">
    <name type="scientific">Streptomyces haneummycinicus</name>
    <dbReference type="NCBI Taxonomy" id="3074435"/>
    <lineage>
        <taxon>Bacteria</taxon>
        <taxon>Bacillati</taxon>
        <taxon>Actinomycetota</taxon>
        <taxon>Actinomycetes</taxon>
        <taxon>Kitasatosporales</taxon>
        <taxon>Streptomycetaceae</taxon>
        <taxon>Streptomyces</taxon>
    </lineage>
</organism>
<evidence type="ECO:0008006" key="2">
    <source>
        <dbReference type="Google" id="ProtNLM"/>
    </source>
</evidence>
<protein>
    <recommendedName>
        <fullName evidence="2">MFS transporter</fullName>
    </recommendedName>
</protein>
<reference evidence="1" key="2">
    <citation type="submission" date="2024-07" db="EMBL/GenBank/DDBJ databases">
        <title>Streptomyces haneummycinica sp. nov., a new antibiotic-producing actinobacterium isolated from marine sediment.</title>
        <authorList>
            <person name="Uemura M."/>
            <person name="Hamada M."/>
            <person name="Hirano S."/>
            <person name="Kobayashi K."/>
            <person name="Ohshiro T."/>
            <person name="Kobayashi T."/>
            <person name="Terahara T."/>
        </authorList>
    </citation>
    <scope>NUCLEOTIDE SEQUENCE</scope>
    <source>
        <strain evidence="1">KM77-8</strain>
    </source>
</reference>
<sequence>MVTNNPDLMTMPNGIATVMNSYGIQWAQLMAGGLMAGLP</sequence>